<dbReference type="InterPro" id="IPR013783">
    <property type="entry name" value="Ig-like_fold"/>
</dbReference>
<dbReference type="AlphaFoldDB" id="A0A1T5K6M6"/>
<dbReference type="Proteomes" id="UP000190961">
    <property type="component" value="Unassembled WGS sequence"/>
</dbReference>
<dbReference type="PROSITE" id="PS51257">
    <property type="entry name" value="PROKAR_LIPOPROTEIN"/>
    <property type="match status" value="1"/>
</dbReference>
<keyword evidence="2" id="KW-1185">Reference proteome</keyword>
<reference evidence="1 2" key="1">
    <citation type="submission" date="2017-02" db="EMBL/GenBank/DDBJ databases">
        <authorList>
            <person name="Peterson S.W."/>
        </authorList>
    </citation>
    <scope>NUCLEOTIDE SEQUENCE [LARGE SCALE GENOMIC DNA]</scope>
    <source>
        <strain evidence="1 2">DSM 25262</strain>
    </source>
</reference>
<name>A0A1T5K6M6_9BACT</name>
<dbReference type="EMBL" id="FUZU01000001">
    <property type="protein sequence ID" value="SKC59291.1"/>
    <property type="molecule type" value="Genomic_DNA"/>
</dbReference>
<organism evidence="1 2">
    <name type="scientific">Ohtaekwangia koreensis</name>
    <dbReference type="NCBI Taxonomy" id="688867"/>
    <lineage>
        <taxon>Bacteria</taxon>
        <taxon>Pseudomonadati</taxon>
        <taxon>Bacteroidota</taxon>
        <taxon>Cytophagia</taxon>
        <taxon>Cytophagales</taxon>
        <taxon>Fulvivirgaceae</taxon>
        <taxon>Ohtaekwangia</taxon>
    </lineage>
</organism>
<sequence>MNSRILFICMFFIGVSCEDILETNISDDLVVLQLPADGFASSTANVTFWWNELEGASSYELLIVSPDYENPTSLVVDSLLTKNQFTMVLPIGRYQWCVKGVNEAYKTEFNCRSIEILN</sequence>
<evidence type="ECO:0000313" key="1">
    <source>
        <dbReference type="EMBL" id="SKC59291.1"/>
    </source>
</evidence>
<dbReference type="RefSeq" id="WP_221408882.1">
    <property type="nucleotide sequence ID" value="NZ_FUZU01000001.1"/>
</dbReference>
<protein>
    <submittedName>
        <fullName evidence="1">Uncharacterized protein</fullName>
    </submittedName>
</protein>
<proteinExistence type="predicted"/>
<gene>
    <name evidence="1" type="ORF">SAMN05660236_1869</name>
</gene>
<accession>A0A1T5K6M6</accession>
<dbReference type="Gene3D" id="2.60.40.10">
    <property type="entry name" value="Immunoglobulins"/>
    <property type="match status" value="1"/>
</dbReference>
<dbReference type="STRING" id="688867.SAMN05660236_1869"/>
<evidence type="ECO:0000313" key="2">
    <source>
        <dbReference type="Proteomes" id="UP000190961"/>
    </source>
</evidence>